<dbReference type="CDD" id="cd05471">
    <property type="entry name" value="pepsin_like"/>
    <property type="match status" value="1"/>
</dbReference>
<feature type="region of interest" description="Disordered" evidence="6">
    <location>
        <begin position="713"/>
        <end position="782"/>
    </location>
</feature>
<dbReference type="InterPro" id="IPR033121">
    <property type="entry name" value="PEPTIDASE_A1"/>
</dbReference>
<evidence type="ECO:0000256" key="1">
    <source>
        <dbReference type="ARBA" id="ARBA00007447"/>
    </source>
</evidence>
<keyword evidence="5" id="KW-0645">Protease</keyword>
<dbReference type="InterPro" id="IPR021109">
    <property type="entry name" value="Peptidase_aspartic_dom_sf"/>
</dbReference>
<evidence type="ECO:0000256" key="6">
    <source>
        <dbReference type="SAM" id="MobiDB-lite"/>
    </source>
</evidence>
<dbReference type="GO" id="GO:0004190">
    <property type="term" value="F:aspartic-type endopeptidase activity"/>
    <property type="evidence" value="ECO:0007669"/>
    <property type="project" value="UniProtKB-KW"/>
</dbReference>
<evidence type="ECO:0000259" key="7">
    <source>
        <dbReference type="PROSITE" id="PS51767"/>
    </source>
</evidence>
<name>A0AAD5T148_9FUNG</name>
<accession>A0AAD5T148</accession>
<feature type="region of interest" description="Disordered" evidence="6">
    <location>
        <begin position="808"/>
        <end position="827"/>
    </location>
</feature>
<evidence type="ECO:0000313" key="8">
    <source>
        <dbReference type="EMBL" id="KAJ3121174.1"/>
    </source>
</evidence>
<dbReference type="PROSITE" id="PS00141">
    <property type="entry name" value="ASP_PROTEASE"/>
    <property type="match status" value="1"/>
</dbReference>
<sequence>MVAAVATASIGGEGVHGNGGFKRDSASSVRFPLHARASSSTSARDVVESYLVAVTNKYPSGSLSPSGPSGPPAEWFRRRASIAKSVVASSGGALYANITIGTPPQNFFVDCDTGSDALNRFTASTSSTFTYANGASNVQTITYGTGSVEGVPSNDTVTWGGYTSVAQPFLLVTAEDQVMAEQMLDTGDGIMGLAYSEGLSRATSDTILSGLAAHAQLPADFFSLWFNQSATSLSSVSTPYGGLLILGEIDSALYTGDFSYASLVPSVIPTSDGSATSIIYYWSVNAGTISVSGGGSISPPSGTIVIVDSGTTLIVLDDTTFTSLISSLDSFVQLQYSSSSQVYYTTCTAAEKLPAINFMLGGNGVSYTLTPSQYIFSDGQECVLGIQSSGSTSAEWVFGQVFLANYYSVFDFTNKRVGFAVTAGSSVLASTDANVITDAGSAGSGAATTSGSKSSFAERSVSLTKENGVRSLVFRHGDAFAIDVTPRRAAKPVWETVVDARTGLMLVHRLVTKAGLSLITDSYDISFEPNVNAYNLVSRKSTPASPQLLSSTTPKSQPDKILSHTARTQFPAIQSPFLIDSSRNTISSKNAPPSLQPQLKNICNDCDGGCSGSSGSMVTRLVTEFEIADAQTRQTTPWERQLHRQHQQHQQKFEIDFARPQTRIGYLHSSVAVTAATGANGLKRLRCRAKTAAADFAGVGSDNEVVKSIAGTRNRTQTNNNNNETKNDIKTTGSLQNEKNVSNSDFRFPLILTHETPPPQQLSLQKQQQQQLAEKQPTVTPQQILLSKPVDPRPRQPHRQLQVNPSSGTIIINRNGSPTPQLKSPARKCSTTTTMTIPLTPRQRRLSQNSVPATRELGDDDYCCASDDLFEQQWRAAAEGDALPVWLLNDNDGNEAFRKSVGDSSGCGDDALRDRIEQMCNEEVAEFEERLISHDALRPGSRVRGLLIEDCLVREVAEDNND</sequence>
<reference evidence="8" key="1">
    <citation type="submission" date="2020-05" db="EMBL/GenBank/DDBJ databases">
        <title>Phylogenomic resolution of chytrid fungi.</title>
        <authorList>
            <person name="Stajich J.E."/>
            <person name="Amses K."/>
            <person name="Simmons R."/>
            <person name="Seto K."/>
            <person name="Myers J."/>
            <person name="Bonds A."/>
            <person name="Quandt C.A."/>
            <person name="Barry K."/>
            <person name="Liu P."/>
            <person name="Grigoriev I."/>
            <person name="Longcore J.E."/>
            <person name="James T.Y."/>
        </authorList>
    </citation>
    <scope>NUCLEOTIDE SEQUENCE</scope>
    <source>
        <strain evidence="8">JEL0513</strain>
    </source>
</reference>
<dbReference type="AlphaFoldDB" id="A0AAD5T148"/>
<feature type="compositionally biased region" description="Polar residues" evidence="6">
    <location>
        <begin position="808"/>
        <end position="822"/>
    </location>
</feature>
<dbReference type="Gene3D" id="2.40.70.10">
    <property type="entry name" value="Acid Proteases"/>
    <property type="match status" value="2"/>
</dbReference>
<feature type="compositionally biased region" description="Low complexity" evidence="6">
    <location>
        <begin position="713"/>
        <end position="724"/>
    </location>
</feature>
<feature type="compositionally biased region" description="Low complexity" evidence="6">
    <location>
        <begin position="761"/>
        <end position="772"/>
    </location>
</feature>
<keyword evidence="9" id="KW-1185">Reference proteome</keyword>
<gene>
    <name evidence="8" type="ORF">HK100_012500</name>
</gene>
<dbReference type="InterPro" id="IPR001461">
    <property type="entry name" value="Aspartic_peptidase_A1"/>
</dbReference>
<keyword evidence="4" id="KW-1015">Disulfide bond</keyword>
<dbReference type="GO" id="GO:0006508">
    <property type="term" value="P:proteolysis"/>
    <property type="evidence" value="ECO:0007669"/>
    <property type="project" value="UniProtKB-KW"/>
</dbReference>
<dbReference type="InterPro" id="IPR034164">
    <property type="entry name" value="Pepsin-like_dom"/>
</dbReference>
<dbReference type="InterPro" id="IPR001969">
    <property type="entry name" value="Aspartic_peptidase_AS"/>
</dbReference>
<feature type="active site" evidence="3">
    <location>
        <position position="112"/>
    </location>
</feature>
<evidence type="ECO:0000256" key="5">
    <source>
        <dbReference type="RuleBase" id="RU000454"/>
    </source>
</evidence>
<organism evidence="8 9">
    <name type="scientific">Physocladia obscura</name>
    <dbReference type="NCBI Taxonomy" id="109957"/>
    <lineage>
        <taxon>Eukaryota</taxon>
        <taxon>Fungi</taxon>
        <taxon>Fungi incertae sedis</taxon>
        <taxon>Chytridiomycota</taxon>
        <taxon>Chytridiomycota incertae sedis</taxon>
        <taxon>Chytridiomycetes</taxon>
        <taxon>Chytridiales</taxon>
        <taxon>Chytriomycetaceae</taxon>
        <taxon>Physocladia</taxon>
    </lineage>
</organism>
<dbReference type="PRINTS" id="PR00792">
    <property type="entry name" value="PEPSIN"/>
</dbReference>
<comment type="similarity">
    <text evidence="1 5">Belongs to the peptidase A1 family.</text>
</comment>
<feature type="compositionally biased region" description="Polar residues" evidence="6">
    <location>
        <begin position="733"/>
        <end position="745"/>
    </location>
</feature>
<proteinExistence type="inferred from homology"/>
<keyword evidence="5" id="KW-0378">Hydrolase</keyword>
<dbReference type="EMBL" id="JADGJH010000902">
    <property type="protein sequence ID" value="KAJ3121174.1"/>
    <property type="molecule type" value="Genomic_DNA"/>
</dbReference>
<feature type="domain" description="Peptidase A1" evidence="7">
    <location>
        <begin position="94"/>
        <end position="420"/>
    </location>
</feature>
<evidence type="ECO:0000256" key="3">
    <source>
        <dbReference type="PIRSR" id="PIRSR601461-1"/>
    </source>
</evidence>
<feature type="active site" evidence="3">
    <location>
        <position position="308"/>
    </location>
</feature>
<evidence type="ECO:0000256" key="4">
    <source>
        <dbReference type="PIRSR" id="PIRSR601461-2"/>
    </source>
</evidence>
<dbReference type="PROSITE" id="PS51767">
    <property type="entry name" value="PEPTIDASE_A1"/>
    <property type="match status" value="1"/>
</dbReference>
<dbReference type="PANTHER" id="PTHR47966:SF51">
    <property type="entry name" value="BETA-SITE APP-CLEAVING ENZYME, ISOFORM A-RELATED"/>
    <property type="match status" value="1"/>
</dbReference>
<protein>
    <recommendedName>
        <fullName evidence="7">Peptidase A1 domain-containing protein</fullName>
    </recommendedName>
</protein>
<dbReference type="Pfam" id="PF00026">
    <property type="entry name" value="Asp"/>
    <property type="match status" value="1"/>
</dbReference>
<comment type="caution">
    <text evidence="8">The sequence shown here is derived from an EMBL/GenBank/DDBJ whole genome shotgun (WGS) entry which is preliminary data.</text>
</comment>
<evidence type="ECO:0000313" key="9">
    <source>
        <dbReference type="Proteomes" id="UP001211907"/>
    </source>
</evidence>
<evidence type="ECO:0000256" key="2">
    <source>
        <dbReference type="ARBA" id="ARBA00022750"/>
    </source>
</evidence>
<dbReference type="SUPFAM" id="SSF50630">
    <property type="entry name" value="Acid proteases"/>
    <property type="match status" value="1"/>
</dbReference>
<dbReference type="Proteomes" id="UP001211907">
    <property type="component" value="Unassembled WGS sequence"/>
</dbReference>
<feature type="disulfide bond" evidence="4">
    <location>
        <begin position="347"/>
        <end position="382"/>
    </location>
</feature>
<keyword evidence="2 5" id="KW-0064">Aspartyl protease</keyword>
<dbReference type="PANTHER" id="PTHR47966">
    <property type="entry name" value="BETA-SITE APP-CLEAVING ENZYME, ISOFORM A-RELATED"/>
    <property type="match status" value="1"/>
</dbReference>